<dbReference type="WBParaSite" id="ECPE_0001128801-mRNA-1">
    <property type="protein sequence ID" value="ECPE_0001128801-mRNA-1"/>
    <property type="gene ID" value="ECPE_0001128801"/>
</dbReference>
<organism evidence="4">
    <name type="scientific">Echinostoma caproni</name>
    <dbReference type="NCBI Taxonomy" id="27848"/>
    <lineage>
        <taxon>Eukaryota</taxon>
        <taxon>Metazoa</taxon>
        <taxon>Spiralia</taxon>
        <taxon>Lophotrochozoa</taxon>
        <taxon>Platyhelminthes</taxon>
        <taxon>Trematoda</taxon>
        <taxon>Digenea</taxon>
        <taxon>Plagiorchiida</taxon>
        <taxon>Echinostomata</taxon>
        <taxon>Echinostomatoidea</taxon>
        <taxon>Echinostomatidae</taxon>
        <taxon>Echinostoma</taxon>
    </lineage>
</organism>
<evidence type="ECO:0000313" key="2">
    <source>
        <dbReference type="EMBL" id="VDP88256.1"/>
    </source>
</evidence>
<reference evidence="2 3" key="2">
    <citation type="submission" date="2018-11" db="EMBL/GenBank/DDBJ databases">
        <authorList>
            <consortium name="Pathogen Informatics"/>
        </authorList>
    </citation>
    <scope>NUCLEOTIDE SEQUENCE [LARGE SCALE GENOMIC DNA]</scope>
    <source>
        <strain evidence="2 3">Egypt</strain>
    </source>
</reference>
<dbReference type="Proteomes" id="UP000272942">
    <property type="component" value="Unassembled WGS sequence"/>
</dbReference>
<evidence type="ECO:0000313" key="3">
    <source>
        <dbReference type="Proteomes" id="UP000272942"/>
    </source>
</evidence>
<proteinExistence type="predicted"/>
<gene>
    <name evidence="2" type="ORF">ECPE_LOCUS11253</name>
</gene>
<accession>A0A183AWB8</accession>
<reference evidence="4" key="1">
    <citation type="submission" date="2016-06" db="UniProtKB">
        <authorList>
            <consortium name="WormBaseParasite"/>
        </authorList>
    </citation>
    <scope>IDENTIFICATION</scope>
</reference>
<feature type="region of interest" description="Disordered" evidence="1">
    <location>
        <begin position="157"/>
        <end position="199"/>
    </location>
</feature>
<sequence>MGYTVAPWELEFQRHLTEGNRQRKLTRRICRSQSAHSSNKEFLYHLIAAELDSYSPESEPHDSNDESSQWTRTHRYSDVIDIEFWNQDSTESVSCEWMKTQMDNNRRQSVGDSYSTVAAPQALQYNFTDIAKKVVDNENMEIDTFSYLKNKREVDNAETDSGSLATIPSDEDSLNKEWPDEKPKTQSKEGIAGSGDEENFEEIENIQVSLDFPFTIRRARKCFLYK</sequence>
<protein>
    <submittedName>
        <fullName evidence="2 4">Uncharacterized protein</fullName>
    </submittedName>
</protein>
<feature type="compositionally biased region" description="Basic and acidic residues" evidence="1">
    <location>
        <begin position="173"/>
        <end position="187"/>
    </location>
</feature>
<evidence type="ECO:0000256" key="1">
    <source>
        <dbReference type="SAM" id="MobiDB-lite"/>
    </source>
</evidence>
<keyword evidence="3" id="KW-1185">Reference proteome</keyword>
<dbReference type="OrthoDB" id="6276230at2759"/>
<evidence type="ECO:0000313" key="4">
    <source>
        <dbReference type="WBParaSite" id="ECPE_0001128801-mRNA-1"/>
    </source>
</evidence>
<dbReference type="EMBL" id="UZAN01050471">
    <property type="protein sequence ID" value="VDP88256.1"/>
    <property type="molecule type" value="Genomic_DNA"/>
</dbReference>
<name>A0A183AWB8_9TREM</name>
<dbReference type="AlphaFoldDB" id="A0A183AWB8"/>